<protein>
    <submittedName>
        <fullName evidence="2">Uncharacterized protein</fullName>
    </submittedName>
</protein>
<feature type="compositionally biased region" description="Polar residues" evidence="1">
    <location>
        <begin position="114"/>
        <end position="123"/>
    </location>
</feature>
<dbReference type="Proteomes" id="UP000027265">
    <property type="component" value="Unassembled WGS sequence"/>
</dbReference>
<dbReference type="EMBL" id="KL197747">
    <property type="protein sequence ID" value="KDQ51520.1"/>
    <property type="molecule type" value="Genomic_DNA"/>
</dbReference>
<feature type="region of interest" description="Disordered" evidence="1">
    <location>
        <begin position="52"/>
        <end position="194"/>
    </location>
</feature>
<feature type="compositionally biased region" description="Basic and acidic residues" evidence="1">
    <location>
        <begin position="100"/>
        <end position="109"/>
    </location>
</feature>
<sequence>MLNLIATSRPADLVEVEVDFDMEVDYSDPDEANQLGWCQPAQLSRCDEHAMTDSTNVKPNGLIDASDIPTPPSTQPTDPQPFSDHLIPNRKPKEPLGNGHHSDGIENRDVQFINCPTGSSNASPAKPVQDPLPQNMLVASPSPGTKSGPEELESHDYPGPSNPGEKSGASVTRSSSDEMELDAPRSSKRDKSEYVDLSSRYVPQLPEAIRASNPYSHRRNTNRAFRHKLLSLRDELDEIEDIEGLLEIQAVYKDVMTAAVRLTGIQFQMARTYGALLDATDTGMH</sequence>
<feature type="compositionally biased region" description="Basic and acidic residues" evidence="1">
    <location>
        <begin position="182"/>
        <end position="194"/>
    </location>
</feature>
<organism evidence="2 3">
    <name type="scientific">Jaapia argillacea MUCL 33604</name>
    <dbReference type="NCBI Taxonomy" id="933084"/>
    <lineage>
        <taxon>Eukaryota</taxon>
        <taxon>Fungi</taxon>
        <taxon>Dikarya</taxon>
        <taxon>Basidiomycota</taxon>
        <taxon>Agaricomycotina</taxon>
        <taxon>Agaricomycetes</taxon>
        <taxon>Agaricomycetidae</taxon>
        <taxon>Jaapiales</taxon>
        <taxon>Jaapiaceae</taxon>
        <taxon>Jaapia</taxon>
    </lineage>
</organism>
<reference evidence="3" key="1">
    <citation type="journal article" date="2014" name="Proc. Natl. Acad. Sci. U.S.A.">
        <title>Extensive sampling of basidiomycete genomes demonstrates inadequacy of the white-rot/brown-rot paradigm for wood decay fungi.</title>
        <authorList>
            <person name="Riley R."/>
            <person name="Salamov A.A."/>
            <person name="Brown D.W."/>
            <person name="Nagy L.G."/>
            <person name="Floudas D."/>
            <person name="Held B.W."/>
            <person name="Levasseur A."/>
            <person name="Lombard V."/>
            <person name="Morin E."/>
            <person name="Otillar R."/>
            <person name="Lindquist E.A."/>
            <person name="Sun H."/>
            <person name="LaButti K.M."/>
            <person name="Schmutz J."/>
            <person name="Jabbour D."/>
            <person name="Luo H."/>
            <person name="Baker S.E."/>
            <person name="Pisabarro A.G."/>
            <person name="Walton J.D."/>
            <person name="Blanchette R.A."/>
            <person name="Henrissat B."/>
            <person name="Martin F."/>
            <person name="Cullen D."/>
            <person name="Hibbett D.S."/>
            <person name="Grigoriev I.V."/>
        </authorList>
    </citation>
    <scope>NUCLEOTIDE SEQUENCE [LARGE SCALE GENOMIC DNA]</scope>
    <source>
        <strain evidence="3">MUCL 33604</strain>
    </source>
</reference>
<evidence type="ECO:0000256" key="1">
    <source>
        <dbReference type="SAM" id="MobiDB-lite"/>
    </source>
</evidence>
<proteinExistence type="predicted"/>
<accession>A0A067PCH1</accession>
<dbReference type="AlphaFoldDB" id="A0A067PCH1"/>
<gene>
    <name evidence="2" type="ORF">JAAARDRAFT_50655</name>
</gene>
<keyword evidence="3" id="KW-1185">Reference proteome</keyword>
<name>A0A067PCH1_9AGAM</name>
<dbReference type="InParanoid" id="A0A067PCH1"/>
<evidence type="ECO:0000313" key="2">
    <source>
        <dbReference type="EMBL" id="KDQ51520.1"/>
    </source>
</evidence>
<dbReference type="HOGENOM" id="CLU_976811_0_0_1"/>
<evidence type="ECO:0000313" key="3">
    <source>
        <dbReference type="Proteomes" id="UP000027265"/>
    </source>
</evidence>